<comment type="caution">
    <text evidence="2">The sequence shown here is derived from an EMBL/GenBank/DDBJ whole genome shotgun (WGS) entry which is preliminary data.</text>
</comment>
<feature type="coiled-coil region" evidence="1">
    <location>
        <begin position="220"/>
        <end position="261"/>
    </location>
</feature>
<sequence length="518" mass="60680">MSTNAFIKKDVYPQVFVNPKLEHMNVNQRLYYSNKVLKHIETQEEKNGELEKAQGELFCEFNNLTLKNKRLMSDFYQHVSKQANFTDWITQKVKEQATLHSELVDKQNSQSHEIHSIAQNVSSLSSTQTNQANQLTSQNQELKKVKENVTSLDELQAKYSKQLSENIVQTDDLKNQVIQQDKDNETLFQEQKNLNRLLSTQQKQIDDHYHVLSNQIDEQNRFVKSELDKHRNVHDQLNQQLANQDKINEDADQQFNKLNDQLLVQNKINEEVTSSLHDHEQKIINFLDRMSQQEALYQLLHAKLLDVDEHHNQLYQLLNEHETSMTKIDQHLLGHDHVHKNLYEELFFQKEELLYQVKKYEDMYNDLHTNMKKKIKALKRHITKTVALNIAMFNSSTEQKTQYDLSTSANDDDKKYGELIQKLNDQVKENVDLKRELGKTNYNGPFVELFKGLPSNFPINSILINGKNVDVTRFLNISLEGSIAHFTDELQVKTFDCNKIDGVHWGKETLDAEPKDYN</sequence>
<evidence type="ECO:0000313" key="3">
    <source>
        <dbReference type="Proteomes" id="UP001597318"/>
    </source>
</evidence>
<reference evidence="3" key="1">
    <citation type="journal article" date="2019" name="Int. J. Syst. Evol. Microbiol.">
        <title>The Global Catalogue of Microorganisms (GCM) 10K type strain sequencing project: providing services to taxonomists for standard genome sequencing and annotation.</title>
        <authorList>
            <consortium name="The Broad Institute Genomics Platform"/>
            <consortium name="The Broad Institute Genome Sequencing Center for Infectious Disease"/>
            <person name="Wu L."/>
            <person name="Ma J."/>
        </authorList>
    </citation>
    <scope>NUCLEOTIDE SEQUENCE [LARGE SCALE GENOMIC DNA]</scope>
    <source>
        <strain evidence="3">CGMCC 1.15474</strain>
    </source>
</reference>
<dbReference type="EMBL" id="JBHUIK010000001">
    <property type="protein sequence ID" value="MFD2213348.1"/>
    <property type="molecule type" value="Genomic_DNA"/>
</dbReference>
<keyword evidence="1" id="KW-0175">Coiled coil</keyword>
<dbReference type="RefSeq" id="WP_379050670.1">
    <property type="nucleotide sequence ID" value="NZ_JBHUIK010000001.1"/>
</dbReference>
<accession>A0ABW5BT97</accession>
<organism evidence="2 3">
    <name type="scientific">Metabacillus endolithicus</name>
    <dbReference type="NCBI Taxonomy" id="1535204"/>
    <lineage>
        <taxon>Bacteria</taxon>
        <taxon>Bacillati</taxon>
        <taxon>Bacillota</taxon>
        <taxon>Bacilli</taxon>
        <taxon>Bacillales</taxon>
        <taxon>Bacillaceae</taxon>
        <taxon>Metabacillus</taxon>
    </lineage>
</organism>
<evidence type="ECO:0008006" key="4">
    <source>
        <dbReference type="Google" id="ProtNLM"/>
    </source>
</evidence>
<evidence type="ECO:0000313" key="2">
    <source>
        <dbReference type="EMBL" id="MFD2213348.1"/>
    </source>
</evidence>
<dbReference type="Proteomes" id="UP001597318">
    <property type="component" value="Unassembled WGS sequence"/>
</dbReference>
<gene>
    <name evidence="2" type="ORF">ACFSKK_06535</name>
</gene>
<keyword evidence="3" id="KW-1185">Reference proteome</keyword>
<protein>
    <recommendedName>
        <fullName evidence="4">LXG domain-containing protein</fullName>
    </recommendedName>
</protein>
<evidence type="ECO:0000256" key="1">
    <source>
        <dbReference type="SAM" id="Coils"/>
    </source>
</evidence>
<proteinExistence type="predicted"/>
<name>A0ABW5BT97_9BACI</name>